<feature type="chain" id="PRO_5002064077" evidence="2">
    <location>
        <begin position="29"/>
        <end position="127"/>
    </location>
</feature>
<name>A0A0A9DXS0_ARUDO</name>
<accession>A0A0A9DXS0</accession>
<evidence type="ECO:0000256" key="1">
    <source>
        <dbReference type="SAM" id="MobiDB-lite"/>
    </source>
</evidence>
<keyword evidence="2" id="KW-0732">Signal</keyword>
<dbReference type="AlphaFoldDB" id="A0A0A9DXS0"/>
<protein>
    <submittedName>
        <fullName evidence="3">Uncharacterized protein</fullName>
    </submittedName>
</protein>
<feature type="region of interest" description="Disordered" evidence="1">
    <location>
        <begin position="102"/>
        <end position="127"/>
    </location>
</feature>
<reference evidence="3" key="2">
    <citation type="journal article" date="2015" name="Data Brief">
        <title>Shoot transcriptome of the giant reed, Arundo donax.</title>
        <authorList>
            <person name="Barrero R.A."/>
            <person name="Guerrero F.D."/>
            <person name="Moolhuijzen P."/>
            <person name="Goolsby J.A."/>
            <person name="Tidwell J."/>
            <person name="Bellgard S.E."/>
            <person name="Bellgard M.I."/>
        </authorList>
    </citation>
    <scope>NUCLEOTIDE SEQUENCE</scope>
    <source>
        <tissue evidence="3">Shoot tissue taken approximately 20 cm above the soil surface</tissue>
    </source>
</reference>
<organism evidence="3">
    <name type="scientific">Arundo donax</name>
    <name type="common">Giant reed</name>
    <name type="synonym">Donax arundinaceus</name>
    <dbReference type="NCBI Taxonomy" id="35708"/>
    <lineage>
        <taxon>Eukaryota</taxon>
        <taxon>Viridiplantae</taxon>
        <taxon>Streptophyta</taxon>
        <taxon>Embryophyta</taxon>
        <taxon>Tracheophyta</taxon>
        <taxon>Spermatophyta</taxon>
        <taxon>Magnoliopsida</taxon>
        <taxon>Liliopsida</taxon>
        <taxon>Poales</taxon>
        <taxon>Poaceae</taxon>
        <taxon>PACMAD clade</taxon>
        <taxon>Arundinoideae</taxon>
        <taxon>Arundineae</taxon>
        <taxon>Arundo</taxon>
    </lineage>
</organism>
<proteinExistence type="predicted"/>
<dbReference type="EMBL" id="GBRH01209353">
    <property type="protein sequence ID" value="JAD88542.1"/>
    <property type="molecule type" value="Transcribed_RNA"/>
</dbReference>
<evidence type="ECO:0000313" key="3">
    <source>
        <dbReference type="EMBL" id="JAD88542.1"/>
    </source>
</evidence>
<evidence type="ECO:0000256" key="2">
    <source>
        <dbReference type="SAM" id="SignalP"/>
    </source>
</evidence>
<feature type="signal peptide" evidence="2">
    <location>
        <begin position="1"/>
        <end position="28"/>
    </location>
</feature>
<sequence>MASGSSTTLELIIAALVCALLLATVSSGAQPPSATDEEEDRVHDFLRVLDRAATYRRECFGECAKSCYCADNPYSCLRECMPTPPTRRCGVTYDVVQGVFSSSASFPSRPETGNDAGSDEGLFSRAT</sequence>
<reference evidence="3" key="1">
    <citation type="submission" date="2014-09" db="EMBL/GenBank/DDBJ databases">
        <authorList>
            <person name="Magalhaes I.L.F."/>
            <person name="Oliveira U."/>
            <person name="Santos F.R."/>
            <person name="Vidigal T.H.D.A."/>
            <person name="Brescovit A.D."/>
            <person name="Santos A.J."/>
        </authorList>
    </citation>
    <scope>NUCLEOTIDE SEQUENCE</scope>
    <source>
        <tissue evidence="3">Shoot tissue taken approximately 20 cm above the soil surface</tissue>
    </source>
</reference>